<dbReference type="SUPFAM" id="SSF52833">
    <property type="entry name" value="Thioredoxin-like"/>
    <property type="match status" value="1"/>
</dbReference>
<evidence type="ECO:0000313" key="5">
    <source>
        <dbReference type="Proteomes" id="UP000182284"/>
    </source>
</evidence>
<keyword evidence="2" id="KW-0560">Oxidoreductase</keyword>
<gene>
    <name evidence="4" type="ORF">SAMN04488117_101447</name>
</gene>
<name>A0A1G7G8P1_9RHOB</name>
<dbReference type="PANTHER" id="PTHR30041:SF4">
    <property type="entry name" value="ARSENATE REDUCTASE"/>
    <property type="match status" value="1"/>
</dbReference>
<dbReference type="InterPro" id="IPR006659">
    <property type="entry name" value="Arsenate_reductase"/>
</dbReference>
<accession>A0A1G7G8P1</accession>
<dbReference type="PANTHER" id="PTHR30041">
    <property type="entry name" value="ARSENATE REDUCTASE"/>
    <property type="match status" value="1"/>
</dbReference>
<evidence type="ECO:0000256" key="2">
    <source>
        <dbReference type="ARBA" id="ARBA00023002"/>
    </source>
</evidence>
<dbReference type="NCBIfam" id="TIGR00014">
    <property type="entry name" value="arsC"/>
    <property type="match status" value="1"/>
</dbReference>
<dbReference type="InterPro" id="IPR036249">
    <property type="entry name" value="Thioredoxin-like_sf"/>
</dbReference>
<dbReference type="CDD" id="cd03034">
    <property type="entry name" value="ArsC_ArsC"/>
    <property type="match status" value="1"/>
</dbReference>
<evidence type="ECO:0000313" key="4">
    <source>
        <dbReference type="EMBL" id="SDE84514.1"/>
    </source>
</evidence>
<protein>
    <submittedName>
        <fullName evidence="4">Arsenate reductase (Glutaredoxin)</fullName>
    </submittedName>
</protein>
<dbReference type="InterPro" id="IPR006660">
    <property type="entry name" value="Arsenate_reductase-like"/>
</dbReference>
<dbReference type="PROSITE" id="PS51353">
    <property type="entry name" value="ARSC"/>
    <property type="match status" value="1"/>
</dbReference>
<evidence type="ECO:0000256" key="3">
    <source>
        <dbReference type="PROSITE-ProRule" id="PRU01282"/>
    </source>
</evidence>
<sequence length="165" mass="18483">MFHELRFRGERLMCDNREQRWNGNNRFPDLFTLPPVTSRPILRVKFRLKRRAMTTIYHNPRCSKSRDTLALLLAEGITPEVVLYVETPVSRAKLAALVARSGLPAGAFLRAKEAEAKDMGLTVTSDPEAILDAIAAHPRLMERPIVETEKGVALGRPPEAVKAVL</sequence>
<proteinExistence type="inferred from homology"/>
<dbReference type="EMBL" id="FNBL01000001">
    <property type="protein sequence ID" value="SDE84514.1"/>
    <property type="molecule type" value="Genomic_DNA"/>
</dbReference>
<evidence type="ECO:0000256" key="1">
    <source>
        <dbReference type="ARBA" id="ARBA00007198"/>
    </source>
</evidence>
<dbReference type="Pfam" id="PF03960">
    <property type="entry name" value="ArsC"/>
    <property type="match status" value="1"/>
</dbReference>
<dbReference type="Gene3D" id="3.40.30.10">
    <property type="entry name" value="Glutaredoxin"/>
    <property type="match status" value="1"/>
</dbReference>
<reference evidence="4 5" key="1">
    <citation type="submission" date="2016-10" db="EMBL/GenBank/DDBJ databases">
        <authorList>
            <person name="de Groot N.N."/>
        </authorList>
    </citation>
    <scope>NUCLEOTIDE SEQUENCE [LARGE SCALE GENOMIC DNA]</scope>
    <source>
        <strain evidence="4 5">DSM 27375</strain>
    </source>
</reference>
<organism evidence="4 5">
    <name type="scientific">Celeribacter baekdonensis</name>
    <dbReference type="NCBI Taxonomy" id="875171"/>
    <lineage>
        <taxon>Bacteria</taxon>
        <taxon>Pseudomonadati</taxon>
        <taxon>Pseudomonadota</taxon>
        <taxon>Alphaproteobacteria</taxon>
        <taxon>Rhodobacterales</taxon>
        <taxon>Roseobacteraceae</taxon>
        <taxon>Celeribacter</taxon>
    </lineage>
</organism>
<dbReference type="AlphaFoldDB" id="A0A1G7G8P1"/>
<dbReference type="GO" id="GO:0008794">
    <property type="term" value="F:arsenate reductase (glutaredoxin) activity"/>
    <property type="evidence" value="ECO:0007669"/>
    <property type="project" value="InterPro"/>
</dbReference>
<dbReference type="Proteomes" id="UP000182284">
    <property type="component" value="Unassembled WGS sequence"/>
</dbReference>
<comment type="similarity">
    <text evidence="1 3">Belongs to the ArsC family.</text>
</comment>